<feature type="region of interest" description="Disordered" evidence="1">
    <location>
        <begin position="16"/>
        <end position="87"/>
    </location>
</feature>
<protein>
    <submittedName>
        <fullName evidence="2">Uncharacterized protein</fullName>
    </submittedName>
</protein>
<accession>A0ABQ2SF73</accession>
<name>A0ABQ2SF73_9DEIO</name>
<sequence length="87" mass="9048">MAGACADLLSGGQKLRHEFAPDIPGGGSDENHDLTVGPPDAVVAFPEDLLKRRPDGEGRAGKSCHDSPLGCLTDPSHADDEKLMGRA</sequence>
<comment type="caution">
    <text evidence="2">The sequence shown here is derived from an EMBL/GenBank/DDBJ whole genome shotgun (WGS) entry which is preliminary data.</text>
</comment>
<reference evidence="3" key="1">
    <citation type="journal article" date="2019" name="Int. J. Syst. Evol. Microbiol.">
        <title>The Global Catalogue of Microorganisms (GCM) 10K type strain sequencing project: providing services to taxonomists for standard genome sequencing and annotation.</title>
        <authorList>
            <consortium name="The Broad Institute Genomics Platform"/>
            <consortium name="The Broad Institute Genome Sequencing Center for Infectious Disease"/>
            <person name="Wu L."/>
            <person name="Ma J."/>
        </authorList>
    </citation>
    <scope>NUCLEOTIDE SEQUENCE [LARGE SCALE GENOMIC DNA]</scope>
    <source>
        <strain evidence="3">JCM 31406</strain>
    </source>
</reference>
<organism evidence="2 3">
    <name type="scientific">Deinococcus knuensis</name>
    <dbReference type="NCBI Taxonomy" id="1837380"/>
    <lineage>
        <taxon>Bacteria</taxon>
        <taxon>Thermotogati</taxon>
        <taxon>Deinococcota</taxon>
        <taxon>Deinococci</taxon>
        <taxon>Deinococcales</taxon>
        <taxon>Deinococcaceae</taxon>
        <taxon>Deinococcus</taxon>
    </lineage>
</organism>
<gene>
    <name evidence="2" type="ORF">GCM10008961_17840</name>
</gene>
<feature type="compositionally biased region" description="Basic and acidic residues" evidence="1">
    <location>
        <begin position="48"/>
        <end position="65"/>
    </location>
</feature>
<proteinExistence type="predicted"/>
<dbReference type="EMBL" id="BMQO01000006">
    <property type="protein sequence ID" value="GGS26800.1"/>
    <property type="molecule type" value="Genomic_DNA"/>
</dbReference>
<evidence type="ECO:0000256" key="1">
    <source>
        <dbReference type="SAM" id="MobiDB-lite"/>
    </source>
</evidence>
<evidence type="ECO:0000313" key="3">
    <source>
        <dbReference type="Proteomes" id="UP000620633"/>
    </source>
</evidence>
<feature type="compositionally biased region" description="Basic and acidic residues" evidence="1">
    <location>
        <begin position="76"/>
        <end position="87"/>
    </location>
</feature>
<evidence type="ECO:0000313" key="2">
    <source>
        <dbReference type="EMBL" id="GGS26800.1"/>
    </source>
</evidence>
<keyword evidence="3" id="KW-1185">Reference proteome</keyword>
<dbReference type="Proteomes" id="UP000620633">
    <property type="component" value="Unassembled WGS sequence"/>
</dbReference>